<evidence type="ECO:0000313" key="8">
    <source>
        <dbReference type="EMBL" id="OZS77581.1"/>
    </source>
</evidence>
<gene>
    <name evidence="8" type="ORF">CF394_10230</name>
</gene>
<keyword evidence="3 6" id="KW-0274">FAD</keyword>
<evidence type="ECO:0000256" key="2">
    <source>
        <dbReference type="ARBA" id="ARBA00022630"/>
    </source>
</evidence>
<comment type="caution">
    <text evidence="6">Lacks conserved residue(s) required for the propagation of feature annotation.</text>
</comment>
<dbReference type="SUPFAM" id="SSF51905">
    <property type="entry name" value="FAD/NAD(P)-binding domain"/>
    <property type="match status" value="1"/>
</dbReference>
<dbReference type="Proteomes" id="UP000217065">
    <property type="component" value="Unassembled WGS sequence"/>
</dbReference>
<evidence type="ECO:0000256" key="3">
    <source>
        <dbReference type="ARBA" id="ARBA00022827"/>
    </source>
</evidence>
<keyword evidence="2 6" id="KW-0285">Flavoprotein</keyword>
<feature type="binding site" evidence="6">
    <location>
        <position position="42"/>
    </location>
    <ligand>
        <name>FAD</name>
        <dbReference type="ChEBI" id="CHEBI:57692"/>
    </ligand>
</feature>
<dbReference type="GO" id="GO:0050661">
    <property type="term" value="F:NADP binding"/>
    <property type="evidence" value="ECO:0007669"/>
    <property type="project" value="UniProtKB-UniRule"/>
</dbReference>
<evidence type="ECO:0000256" key="6">
    <source>
        <dbReference type="HAMAP-Rule" id="MF_01685"/>
    </source>
</evidence>
<feature type="binding site" evidence="6">
    <location>
        <position position="330"/>
    </location>
    <ligand>
        <name>FAD</name>
        <dbReference type="ChEBI" id="CHEBI:57692"/>
    </ligand>
</feature>
<evidence type="ECO:0000256" key="1">
    <source>
        <dbReference type="ARBA" id="ARBA00011738"/>
    </source>
</evidence>
<keyword evidence="5 6" id="KW-0560">Oxidoreductase</keyword>
<dbReference type="PRINTS" id="PR00368">
    <property type="entry name" value="FADPNR"/>
</dbReference>
<feature type="domain" description="FAD/NAD(P)-binding" evidence="7">
    <location>
        <begin position="5"/>
        <end position="294"/>
    </location>
</feature>
<feature type="binding site" evidence="6">
    <location>
        <position position="289"/>
    </location>
    <ligand>
        <name>FAD</name>
        <dbReference type="ChEBI" id="CHEBI:57692"/>
    </ligand>
</feature>
<dbReference type="EMBL" id="NOKQ01000220">
    <property type="protein sequence ID" value="OZS77581.1"/>
    <property type="molecule type" value="Genomic_DNA"/>
</dbReference>
<reference evidence="8 9" key="1">
    <citation type="submission" date="2017-07" db="EMBL/GenBank/DDBJ databases">
        <title>Tetzosporium hominis gen.nov. sp.nov.</title>
        <authorList>
            <person name="Tetz G."/>
            <person name="Tetz V."/>
        </authorList>
    </citation>
    <scope>NUCLEOTIDE SEQUENCE [LARGE SCALE GENOMIC DNA]</scope>
    <source>
        <strain evidence="8 9">VT-49</strain>
    </source>
</reference>
<dbReference type="Gene3D" id="3.50.50.60">
    <property type="entry name" value="FAD/NAD(P)-binding domain"/>
    <property type="match status" value="2"/>
</dbReference>
<comment type="catalytic activity">
    <reaction evidence="6">
        <text>2 reduced [2Fe-2S]-[ferredoxin] + NADP(+) + H(+) = 2 oxidized [2Fe-2S]-[ferredoxin] + NADPH</text>
        <dbReference type="Rhea" id="RHEA:20125"/>
        <dbReference type="Rhea" id="RHEA-COMP:10000"/>
        <dbReference type="Rhea" id="RHEA-COMP:10001"/>
        <dbReference type="ChEBI" id="CHEBI:15378"/>
        <dbReference type="ChEBI" id="CHEBI:33737"/>
        <dbReference type="ChEBI" id="CHEBI:33738"/>
        <dbReference type="ChEBI" id="CHEBI:57783"/>
        <dbReference type="ChEBI" id="CHEBI:58349"/>
        <dbReference type="EC" id="1.18.1.2"/>
    </reaction>
</comment>
<comment type="similarity">
    <text evidence="6">Belongs to the ferredoxin--NADP reductase type 2 family.</text>
</comment>
<dbReference type="EC" id="1.18.1.2" evidence="6"/>
<evidence type="ECO:0000256" key="5">
    <source>
        <dbReference type="ARBA" id="ARBA00023002"/>
    </source>
</evidence>
<dbReference type="RefSeq" id="WP_094943449.1">
    <property type="nucleotide sequence ID" value="NZ_NOKQ01000220.1"/>
</dbReference>
<comment type="caution">
    <text evidence="8">The sequence shown here is derived from an EMBL/GenBank/DDBJ whole genome shotgun (WGS) entry which is preliminary data.</text>
</comment>
<dbReference type="PRINTS" id="PR00469">
    <property type="entry name" value="PNDRDTASEII"/>
</dbReference>
<feature type="binding site" evidence="6">
    <location>
        <position position="86"/>
    </location>
    <ligand>
        <name>FAD</name>
        <dbReference type="ChEBI" id="CHEBI:57692"/>
    </ligand>
</feature>
<evidence type="ECO:0000313" key="9">
    <source>
        <dbReference type="Proteomes" id="UP000217065"/>
    </source>
</evidence>
<comment type="cofactor">
    <cofactor evidence="6">
        <name>FAD</name>
        <dbReference type="ChEBI" id="CHEBI:57692"/>
    </cofactor>
    <text evidence="6">Binds 1 FAD per subunit.</text>
</comment>
<sequence length="346" mass="37718">MRDVFDITIIGAGPAGLYSAFYSGLRGMKTKLLDAQDVLGGKLNVYMEKMVWDVGGQPPLPAAKLIEQLITQAKTFDPTICLGTKVTRLERLEDNSFAIHTDSGEIHYSKTVILALGSGILKPQKLAIEGADRFEVSNLHYVVKSLRQFKDRHVVISGGGNAAIDWANELAPLAASVTVVYRKEAFTGAHEAQIEQLMTSGASCLFNTTICKLLADENGEAIDRVEVKDEVTGTVSELNVDEVIINHGYEIDAELLQNSSFDFELDEYSRVIGSDSSETSVPGIYAAGDILIHSSKVNLIAGCFHDAANAVNRAKLYIEPTAEKVAMVSSHNDVFKERNKELQHSL</sequence>
<dbReference type="InterPro" id="IPR036188">
    <property type="entry name" value="FAD/NAD-bd_sf"/>
</dbReference>
<name>A0A264W1Y5_9BACL</name>
<dbReference type="InterPro" id="IPR050097">
    <property type="entry name" value="Ferredoxin-NADP_redctase_2"/>
</dbReference>
<feature type="binding site" evidence="6">
    <location>
        <position position="34"/>
    </location>
    <ligand>
        <name>FAD</name>
        <dbReference type="ChEBI" id="CHEBI:57692"/>
    </ligand>
</feature>
<feature type="binding site" evidence="6">
    <location>
        <position position="121"/>
    </location>
    <ligand>
        <name>FAD</name>
        <dbReference type="ChEBI" id="CHEBI:57692"/>
    </ligand>
</feature>
<organism evidence="8 9">
    <name type="scientific">Tetzosporium hominis</name>
    <dbReference type="NCBI Taxonomy" id="2020506"/>
    <lineage>
        <taxon>Bacteria</taxon>
        <taxon>Bacillati</taxon>
        <taxon>Bacillota</taxon>
        <taxon>Bacilli</taxon>
        <taxon>Bacillales</taxon>
        <taxon>Caryophanaceae</taxon>
        <taxon>Tetzosporium</taxon>
    </lineage>
</organism>
<evidence type="ECO:0000259" key="7">
    <source>
        <dbReference type="Pfam" id="PF07992"/>
    </source>
</evidence>
<dbReference type="OrthoDB" id="9806179at2"/>
<feature type="binding site" evidence="6">
    <location>
        <position position="46"/>
    </location>
    <ligand>
        <name>FAD</name>
        <dbReference type="ChEBI" id="CHEBI:57692"/>
    </ligand>
</feature>
<dbReference type="HAMAP" id="MF_01685">
    <property type="entry name" value="FENR2"/>
    <property type="match status" value="1"/>
</dbReference>
<dbReference type="GO" id="GO:0004324">
    <property type="term" value="F:ferredoxin-NADP+ reductase activity"/>
    <property type="evidence" value="ECO:0007669"/>
    <property type="project" value="UniProtKB-UniRule"/>
</dbReference>
<dbReference type="AlphaFoldDB" id="A0A264W1Y5"/>
<proteinExistence type="inferred from homology"/>
<keyword evidence="4 6" id="KW-0521">NADP</keyword>
<accession>A0A264W1Y5</accession>
<dbReference type="Pfam" id="PF07992">
    <property type="entry name" value="Pyr_redox_2"/>
    <property type="match status" value="1"/>
</dbReference>
<dbReference type="InterPro" id="IPR022890">
    <property type="entry name" value="Fd--NADP_Rdtase_type_2"/>
</dbReference>
<protein>
    <recommendedName>
        <fullName evidence="6">Ferredoxin--NADP reductase</fullName>
        <shortName evidence="6">FNR</shortName>
        <shortName evidence="6">Fd-NADP(+) reductase</shortName>
        <ecNumber evidence="6">1.18.1.2</ecNumber>
    </recommendedName>
</protein>
<comment type="subunit">
    <text evidence="1 6">Homodimer.</text>
</comment>
<dbReference type="PANTHER" id="PTHR48105">
    <property type="entry name" value="THIOREDOXIN REDUCTASE 1-RELATED-RELATED"/>
    <property type="match status" value="1"/>
</dbReference>
<keyword evidence="9" id="KW-1185">Reference proteome</keyword>
<evidence type="ECO:0000256" key="4">
    <source>
        <dbReference type="ARBA" id="ARBA00022857"/>
    </source>
</evidence>
<dbReference type="InterPro" id="IPR023753">
    <property type="entry name" value="FAD/NAD-binding_dom"/>
</dbReference>
<dbReference type="GO" id="GO:0050660">
    <property type="term" value="F:flavin adenine dinucleotide binding"/>
    <property type="evidence" value="ECO:0007669"/>
    <property type="project" value="UniProtKB-UniRule"/>
</dbReference>